<organism evidence="1 2">
    <name type="scientific">Naganishia adeliensis</name>
    <dbReference type="NCBI Taxonomy" id="92952"/>
    <lineage>
        <taxon>Eukaryota</taxon>
        <taxon>Fungi</taxon>
        <taxon>Dikarya</taxon>
        <taxon>Basidiomycota</taxon>
        <taxon>Agaricomycotina</taxon>
        <taxon>Tremellomycetes</taxon>
        <taxon>Filobasidiales</taxon>
        <taxon>Filobasidiaceae</taxon>
        <taxon>Naganishia</taxon>
    </lineage>
</organism>
<comment type="caution">
    <text evidence="1">The sequence shown here is derived from an EMBL/GenBank/DDBJ whole genome shotgun (WGS) entry which is preliminary data.</text>
</comment>
<evidence type="ECO:0000313" key="1">
    <source>
        <dbReference type="EMBL" id="KAJ9114122.1"/>
    </source>
</evidence>
<accession>A0ACC2WUB2</accession>
<evidence type="ECO:0000313" key="2">
    <source>
        <dbReference type="Proteomes" id="UP001230649"/>
    </source>
</evidence>
<gene>
    <name evidence="1" type="ORF">QFC20_001638</name>
</gene>
<dbReference type="EMBL" id="JASBWS010000010">
    <property type="protein sequence ID" value="KAJ9114122.1"/>
    <property type="molecule type" value="Genomic_DNA"/>
</dbReference>
<proteinExistence type="predicted"/>
<reference evidence="1" key="1">
    <citation type="submission" date="2023-04" db="EMBL/GenBank/DDBJ databases">
        <title>Draft Genome sequencing of Naganishia species isolated from polar environments using Oxford Nanopore Technology.</title>
        <authorList>
            <person name="Leo P."/>
            <person name="Venkateswaran K."/>
        </authorList>
    </citation>
    <scope>NUCLEOTIDE SEQUENCE</scope>
    <source>
        <strain evidence="1">MNA-CCFEE 5262</strain>
    </source>
</reference>
<name>A0ACC2WUB2_9TREE</name>
<sequence>MLVSLARSVPLMETPSFTWTPLSPSDFLSDTPPSTSLQLITQHTLPLLLDLLDHLTTSCGWAAERIHLFGWGQAGSVVLELARAVGLGAEGKRLGSVTSICGPLQSTPALNASLSLPTPVLYFTRHATPPQTQLLKRTFKPDGLTIVTCPGPEGAMPRGAEEWTHVMRFWSGVLVRDDWMRGAGGKDGEVYEVVP</sequence>
<keyword evidence="2" id="KW-1185">Reference proteome</keyword>
<dbReference type="Proteomes" id="UP001230649">
    <property type="component" value="Unassembled WGS sequence"/>
</dbReference>
<protein>
    <submittedName>
        <fullName evidence="1">Uncharacterized protein</fullName>
    </submittedName>
</protein>